<proteinExistence type="predicted"/>
<comment type="caution">
    <text evidence="2">The sequence shown here is derived from an EMBL/GenBank/DDBJ whole genome shotgun (WGS) entry which is preliminary data.</text>
</comment>
<evidence type="ECO:0000256" key="1">
    <source>
        <dbReference type="SAM" id="Phobius"/>
    </source>
</evidence>
<evidence type="ECO:0000313" key="2">
    <source>
        <dbReference type="EMBL" id="CAG7723290.1"/>
    </source>
</evidence>
<dbReference type="Proteomes" id="UP000708208">
    <property type="component" value="Unassembled WGS sequence"/>
</dbReference>
<keyword evidence="1" id="KW-0812">Transmembrane</keyword>
<feature type="non-terminal residue" evidence="2">
    <location>
        <position position="1"/>
    </location>
</feature>
<keyword evidence="1" id="KW-0472">Membrane</keyword>
<keyword evidence="1" id="KW-1133">Transmembrane helix</keyword>
<dbReference type="EMBL" id="CAJVCH010097643">
    <property type="protein sequence ID" value="CAG7723290.1"/>
    <property type="molecule type" value="Genomic_DNA"/>
</dbReference>
<evidence type="ECO:0000313" key="3">
    <source>
        <dbReference type="Proteomes" id="UP000708208"/>
    </source>
</evidence>
<sequence length="73" mass="6924">AASLVALEVGAGNSLAVTEIGLDITGASGTYTGTGVVVMGEVTVIVVAAAVGFVVAGVVECVVFGSGVVVETI</sequence>
<organism evidence="2 3">
    <name type="scientific">Allacma fusca</name>
    <dbReference type="NCBI Taxonomy" id="39272"/>
    <lineage>
        <taxon>Eukaryota</taxon>
        <taxon>Metazoa</taxon>
        <taxon>Ecdysozoa</taxon>
        <taxon>Arthropoda</taxon>
        <taxon>Hexapoda</taxon>
        <taxon>Collembola</taxon>
        <taxon>Symphypleona</taxon>
        <taxon>Sminthuridae</taxon>
        <taxon>Allacma</taxon>
    </lineage>
</organism>
<accession>A0A8J2P416</accession>
<dbReference type="AlphaFoldDB" id="A0A8J2P416"/>
<name>A0A8J2P416_9HEXA</name>
<feature type="transmembrane region" description="Helical" evidence="1">
    <location>
        <begin position="44"/>
        <end position="70"/>
    </location>
</feature>
<keyword evidence="3" id="KW-1185">Reference proteome</keyword>
<feature type="non-terminal residue" evidence="2">
    <location>
        <position position="73"/>
    </location>
</feature>
<reference evidence="2" key="1">
    <citation type="submission" date="2021-06" db="EMBL/GenBank/DDBJ databases">
        <authorList>
            <person name="Hodson N. C."/>
            <person name="Mongue J. A."/>
            <person name="Jaron S. K."/>
        </authorList>
    </citation>
    <scope>NUCLEOTIDE SEQUENCE</scope>
</reference>
<gene>
    <name evidence="2" type="ORF">AFUS01_LOCUS12386</name>
</gene>
<protein>
    <submittedName>
        <fullName evidence="2">Uncharacterized protein</fullName>
    </submittedName>
</protein>